<dbReference type="InterPro" id="IPR014729">
    <property type="entry name" value="Rossmann-like_a/b/a_fold"/>
</dbReference>
<dbReference type="PANTHER" id="PTHR30336">
    <property type="entry name" value="INNER MEMBRANE PROTEIN, PROBABLE PERMEASE"/>
    <property type="match status" value="1"/>
</dbReference>
<dbReference type="Pfam" id="PF02698">
    <property type="entry name" value="DUF218"/>
    <property type="match status" value="1"/>
</dbReference>
<dbReference type="InterPro" id="IPR051599">
    <property type="entry name" value="Cell_Envelope_Assoc"/>
</dbReference>
<evidence type="ECO:0000259" key="1">
    <source>
        <dbReference type="Pfam" id="PF02698"/>
    </source>
</evidence>
<evidence type="ECO:0000313" key="3">
    <source>
        <dbReference type="Proteomes" id="UP000030700"/>
    </source>
</evidence>
<gene>
    <name evidence="2" type="ORF">U14_00007</name>
</gene>
<protein>
    <recommendedName>
        <fullName evidence="1">DUF218 domain-containing protein</fullName>
    </recommendedName>
</protein>
<dbReference type="GO" id="GO:0005886">
    <property type="term" value="C:plasma membrane"/>
    <property type="evidence" value="ECO:0007669"/>
    <property type="project" value="TreeGrafter"/>
</dbReference>
<accession>A0A0S6VPF4</accession>
<sequence>MMGTMLTKSVFIIILLGIAGTAAIFGVSAYISYAAKPAIYADISQIPPTYTALILGAKVHGGGRLSNMLEDRVLTGLALYRQGKVKKLLLSGDHGQQAYDEVNAMREYLLKQGVPAQDIFMDHAGFDTYSSMYRARDVFQVRDVIVVTQAFHLPRAVFLARSLGLDAVGLAADRRTYTQASRLKAAVREPLARVKSFAEALLRVKPKYLGDAIPITGDGRQTLG</sequence>
<dbReference type="Proteomes" id="UP000030700">
    <property type="component" value="Unassembled WGS sequence"/>
</dbReference>
<dbReference type="STRING" id="1499966.U14_00007"/>
<evidence type="ECO:0000313" key="2">
    <source>
        <dbReference type="EMBL" id="GAK48800.1"/>
    </source>
</evidence>
<dbReference type="CDD" id="cd06259">
    <property type="entry name" value="YdcF-like"/>
    <property type="match status" value="1"/>
</dbReference>
<dbReference type="Gene3D" id="3.40.50.620">
    <property type="entry name" value="HUPs"/>
    <property type="match status" value="1"/>
</dbReference>
<dbReference type="HOGENOM" id="CLU_051474_0_1_0"/>
<dbReference type="AlphaFoldDB" id="A0A0S6VPF4"/>
<dbReference type="InterPro" id="IPR003848">
    <property type="entry name" value="DUF218"/>
</dbReference>
<proteinExistence type="predicted"/>
<reference evidence="2" key="1">
    <citation type="journal article" date="2015" name="PeerJ">
        <title>First genomic representation of candidate bacterial phylum KSB3 points to enhanced environmental sensing as a trigger of wastewater bulking.</title>
        <authorList>
            <person name="Sekiguchi Y."/>
            <person name="Ohashi A."/>
            <person name="Parks D.H."/>
            <person name="Yamauchi T."/>
            <person name="Tyson G.W."/>
            <person name="Hugenholtz P."/>
        </authorList>
    </citation>
    <scope>NUCLEOTIDE SEQUENCE [LARGE SCALE GENOMIC DNA]</scope>
</reference>
<feature type="domain" description="DUF218" evidence="1">
    <location>
        <begin position="54"/>
        <end position="189"/>
    </location>
</feature>
<name>A0A0S6VPF4_9BACT</name>
<dbReference type="PANTHER" id="PTHR30336:SF20">
    <property type="entry name" value="DUF218 DOMAIN-CONTAINING PROTEIN"/>
    <property type="match status" value="1"/>
</dbReference>
<organism evidence="2">
    <name type="scientific">Candidatus Moduliflexus flocculans</name>
    <dbReference type="NCBI Taxonomy" id="1499966"/>
    <lineage>
        <taxon>Bacteria</taxon>
        <taxon>Candidatus Moduliflexota</taxon>
        <taxon>Candidatus Moduliflexia</taxon>
        <taxon>Candidatus Moduliflexales</taxon>
        <taxon>Candidatus Moduliflexaceae</taxon>
    </lineage>
</organism>
<keyword evidence="3" id="KW-1185">Reference proteome</keyword>
<dbReference type="EMBL" id="DF820455">
    <property type="protein sequence ID" value="GAK48800.1"/>
    <property type="molecule type" value="Genomic_DNA"/>
</dbReference>